<protein>
    <submittedName>
        <fullName evidence="1">Uncharacterized protein</fullName>
    </submittedName>
</protein>
<dbReference type="AlphaFoldDB" id="B8IRI0"/>
<accession>B8IRI0</accession>
<gene>
    <name evidence="1" type="ordered locus">Mnod_3820</name>
</gene>
<dbReference type="RefSeq" id="WP_015930376.1">
    <property type="nucleotide sequence ID" value="NC_011894.1"/>
</dbReference>
<dbReference type="EMBL" id="CP001349">
    <property type="protein sequence ID" value="ACL58720.1"/>
    <property type="molecule type" value="Genomic_DNA"/>
</dbReference>
<organism evidence="1 2">
    <name type="scientific">Methylobacterium nodulans (strain LMG 21967 / CNCM I-2342 / ORS 2060)</name>
    <dbReference type="NCBI Taxonomy" id="460265"/>
    <lineage>
        <taxon>Bacteria</taxon>
        <taxon>Pseudomonadati</taxon>
        <taxon>Pseudomonadota</taxon>
        <taxon>Alphaproteobacteria</taxon>
        <taxon>Hyphomicrobiales</taxon>
        <taxon>Methylobacteriaceae</taxon>
        <taxon>Methylobacterium</taxon>
    </lineage>
</organism>
<evidence type="ECO:0000313" key="2">
    <source>
        <dbReference type="Proteomes" id="UP000008207"/>
    </source>
</evidence>
<name>B8IRI0_METNO</name>
<dbReference type="HOGENOM" id="CLU_1852875_0_0_5"/>
<keyword evidence="2" id="KW-1185">Reference proteome</keyword>
<sequence length="140" mass="15502">MIDPAIADLREFDWPSLAAAARMEADGKSGVLAQAVDWQANLVGAFPGTHRKSRQVIAHVRAQRDDLRRLQVLAEIFERHGEQLVPIVEALEAGREVVVRQSRAAEMVRCSAPMRVPWPMMRRPGTVMGPVVVAMAAEVR</sequence>
<dbReference type="STRING" id="460265.Mnod_3820"/>
<proteinExistence type="predicted"/>
<evidence type="ECO:0000313" key="1">
    <source>
        <dbReference type="EMBL" id="ACL58720.1"/>
    </source>
</evidence>
<reference evidence="1 2" key="1">
    <citation type="submission" date="2009-01" db="EMBL/GenBank/DDBJ databases">
        <title>Complete sequence of chromosome of Methylobacterium nodulans ORS 2060.</title>
        <authorList>
            <consortium name="US DOE Joint Genome Institute"/>
            <person name="Lucas S."/>
            <person name="Copeland A."/>
            <person name="Lapidus A."/>
            <person name="Glavina del Rio T."/>
            <person name="Dalin E."/>
            <person name="Tice H."/>
            <person name="Bruce D."/>
            <person name="Goodwin L."/>
            <person name="Pitluck S."/>
            <person name="Sims D."/>
            <person name="Brettin T."/>
            <person name="Detter J.C."/>
            <person name="Han C."/>
            <person name="Larimer F."/>
            <person name="Land M."/>
            <person name="Hauser L."/>
            <person name="Kyrpides N."/>
            <person name="Ivanova N."/>
            <person name="Marx C.J."/>
            <person name="Richardson P."/>
        </authorList>
    </citation>
    <scope>NUCLEOTIDE SEQUENCE [LARGE SCALE GENOMIC DNA]</scope>
    <source>
        <strain evidence="2">LMG 21967 / CNCM I-2342 / ORS 2060</strain>
    </source>
</reference>
<dbReference type="KEGG" id="mno:Mnod_3820"/>
<dbReference type="Proteomes" id="UP000008207">
    <property type="component" value="Chromosome"/>
</dbReference>